<dbReference type="AlphaFoldDB" id="A0A1B6G517"/>
<sequence>VLDMHSEKFKRYWERVGNWEKVNPMDDCAAFCRSHISKPDVNKVRPVWAYPIKAVFQEAVFAQPILQVLISQDIGHNTAYGMEMLKGGMTWLNYSIQKQKIRDPGCKI</sequence>
<protein>
    <submittedName>
        <fullName evidence="1">Uncharacterized protein</fullName>
    </submittedName>
</protein>
<accession>A0A1B6G517</accession>
<feature type="non-terminal residue" evidence="1">
    <location>
        <position position="1"/>
    </location>
</feature>
<feature type="non-terminal residue" evidence="1">
    <location>
        <position position="108"/>
    </location>
</feature>
<dbReference type="EMBL" id="GECZ01012240">
    <property type="protein sequence ID" value="JAS57529.1"/>
    <property type="molecule type" value="Transcribed_RNA"/>
</dbReference>
<reference evidence="1" key="1">
    <citation type="submission" date="2015-11" db="EMBL/GenBank/DDBJ databases">
        <title>De novo transcriptome assembly of four potential Pierce s Disease insect vectors from Arizona vineyards.</title>
        <authorList>
            <person name="Tassone E.E."/>
        </authorList>
    </citation>
    <scope>NUCLEOTIDE SEQUENCE</scope>
</reference>
<dbReference type="InterPro" id="IPR043502">
    <property type="entry name" value="DNA/RNA_pol_sf"/>
</dbReference>
<proteinExistence type="predicted"/>
<evidence type="ECO:0000313" key="1">
    <source>
        <dbReference type="EMBL" id="JAS57529.1"/>
    </source>
</evidence>
<dbReference type="SUPFAM" id="SSF56672">
    <property type="entry name" value="DNA/RNA polymerases"/>
    <property type="match status" value="1"/>
</dbReference>
<organism evidence="1">
    <name type="scientific">Cuerna arida</name>
    <dbReference type="NCBI Taxonomy" id="1464854"/>
    <lineage>
        <taxon>Eukaryota</taxon>
        <taxon>Metazoa</taxon>
        <taxon>Ecdysozoa</taxon>
        <taxon>Arthropoda</taxon>
        <taxon>Hexapoda</taxon>
        <taxon>Insecta</taxon>
        <taxon>Pterygota</taxon>
        <taxon>Neoptera</taxon>
        <taxon>Paraneoptera</taxon>
        <taxon>Hemiptera</taxon>
        <taxon>Auchenorrhyncha</taxon>
        <taxon>Membracoidea</taxon>
        <taxon>Cicadellidae</taxon>
        <taxon>Cicadellinae</taxon>
        <taxon>Proconiini</taxon>
        <taxon>Cuerna</taxon>
    </lineage>
</organism>
<gene>
    <name evidence="1" type="ORF">g.25199</name>
</gene>
<name>A0A1B6G517_9HEMI</name>
<dbReference type="GO" id="GO:0071897">
    <property type="term" value="P:DNA biosynthetic process"/>
    <property type="evidence" value="ECO:0007669"/>
    <property type="project" value="UniProtKB-ARBA"/>
</dbReference>